<dbReference type="SUPFAM" id="SSF89550">
    <property type="entry name" value="PHP domain-like"/>
    <property type="match status" value="1"/>
</dbReference>
<dbReference type="PANTHER" id="PTHR42924">
    <property type="entry name" value="EXONUCLEASE"/>
    <property type="match status" value="1"/>
</dbReference>
<organism evidence="2 3">
    <name type="scientific">Fodinibius roseus</name>
    <dbReference type="NCBI Taxonomy" id="1194090"/>
    <lineage>
        <taxon>Bacteria</taxon>
        <taxon>Pseudomonadati</taxon>
        <taxon>Balneolota</taxon>
        <taxon>Balneolia</taxon>
        <taxon>Balneolales</taxon>
        <taxon>Balneolaceae</taxon>
        <taxon>Fodinibius</taxon>
    </lineage>
</organism>
<evidence type="ECO:0000313" key="2">
    <source>
        <dbReference type="EMBL" id="SHE78469.1"/>
    </source>
</evidence>
<accession>A0A1M4WB71</accession>
<proteinExistence type="predicted"/>
<feature type="domain" description="Polymerase/histidinol phosphatase N-terminal" evidence="1">
    <location>
        <begin position="4"/>
        <end position="70"/>
    </location>
</feature>
<name>A0A1M4WB71_9BACT</name>
<dbReference type="AlphaFoldDB" id="A0A1M4WB71"/>
<dbReference type="STRING" id="1194090.SAMN05443144_103174"/>
<dbReference type="Gene3D" id="3.20.20.140">
    <property type="entry name" value="Metal-dependent hydrolases"/>
    <property type="match status" value="1"/>
</dbReference>
<dbReference type="Gene3D" id="1.10.150.650">
    <property type="match status" value="1"/>
</dbReference>
<dbReference type="Pfam" id="PF02811">
    <property type="entry name" value="PHP"/>
    <property type="match status" value="1"/>
</dbReference>
<keyword evidence="3" id="KW-1185">Reference proteome</keyword>
<protein>
    <recommendedName>
        <fullName evidence="1">Polymerase/histidinol phosphatase N-terminal domain-containing protein</fullName>
    </recommendedName>
</protein>
<dbReference type="GO" id="GO:0035312">
    <property type="term" value="F:5'-3' DNA exonuclease activity"/>
    <property type="evidence" value="ECO:0007669"/>
    <property type="project" value="TreeGrafter"/>
</dbReference>
<dbReference type="Proteomes" id="UP000184041">
    <property type="component" value="Unassembled WGS sequence"/>
</dbReference>
<dbReference type="CDD" id="cd07438">
    <property type="entry name" value="PHP_HisPPase_AMP"/>
    <property type="match status" value="1"/>
</dbReference>
<dbReference type="SMART" id="SM00481">
    <property type="entry name" value="POLIIIAc"/>
    <property type="match status" value="1"/>
</dbReference>
<reference evidence="2 3" key="1">
    <citation type="submission" date="2016-11" db="EMBL/GenBank/DDBJ databases">
        <authorList>
            <person name="Jaros S."/>
            <person name="Januszkiewicz K."/>
            <person name="Wedrychowicz H."/>
        </authorList>
    </citation>
    <scope>NUCLEOTIDE SEQUENCE [LARGE SCALE GENOMIC DNA]</scope>
    <source>
        <strain evidence="2 3">DSM 21986</strain>
    </source>
</reference>
<dbReference type="InterPro" id="IPR052018">
    <property type="entry name" value="PHP_domain"/>
</dbReference>
<dbReference type="InterPro" id="IPR004013">
    <property type="entry name" value="PHP_dom"/>
</dbReference>
<sequence length="280" mass="31970">MAKADLHIHTLASDGHMRPADVVKQAIKQKLEIIAITDHDTLKGYRKAQETASKTDEIRLLPGIEITADFNGRECHLLAYCFDPDHSSIRQLTRDHYQSRLKRAQWIIDQLSQKGFDIDIEEVKAEAFRGNIGRPHIAEVLLNKGYVGSFKEAFIRYLSDQKLGPIYNEYYTHHKVIDTVKEAGGAVIIAHPGKLYTDRELQTLVVAGVDGIETIHPSHNYKTQKRIEQFADRHNLLITGGSDFHGGAEKYQKYFGIVTINTKYVYRLLRLTNKRKEMTV</sequence>
<evidence type="ECO:0000259" key="1">
    <source>
        <dbReference type="SMART" id="SM00481"/>
    </source>
</evidence>
<dbReference type="GO" id="GO:0004534">
    <property type="term" value="F:5'-3' RNA exonuclease activity"/>
    <property type="evidence" value="ECO:0007669"/>
    <property type="project" value="TreeGrafter"/>
</dbReference>
<dbReference type="EMBL" id="FQUS01000003">
    <property type="protein sequence ID" value="SHE78469.1"/>
    <property type="molecule type" value="Genomic_DNA"/>
</dbReference>
<gene>
    <name evidence="2" type="ORF">SAMN05443144_103174</name>
</gene>
<dbReference type="PANTHER" id="PTHR42924:SF3">
    <property type="entry name" value="POLYMERASE_HISTIDINOL PHOSPHATASE N-TERMINAL DOMAIN-CONTAINING PROTEIN"/>
    <property type="match status" value="1"/>
</dbReference>
<dbReference type="InterPro" id="IPR003141">
    <property type="entry name" value="Pol/His_phosphatase_N"/>
</dbReference>
<dbReference type="InterPro" id="IPR016195">
    <property type="entry name" value="Pol/histidinol_Pase-like"/>
</dbReference>
<evidence type="ECO:0000313" key="3">
    <source>
        <dbReference type="Proteomes" id="UP000184041"/>
    </source>
</evidence>
<dbReference type="RefSeq" id="WP_244545633.1">
    <property type="nucleotide sequence ID" value="NZ_FQUS01000003.1"/>
</dbReference>